<evidence type="ECO:0000256" key="3">
    <source>
        <dbReference type="ARBA" id="ARBA00022574"/>
    </source>
</evidence>
<dbReference type="EMBL" id="KL198056">
    <property type="protein sequence ID" value="KDQ11727.1"/>
    <property type="molecule type" value="Genomic_DNA"/>
</dbReference>
<dbReference type="GO" id="GO:0003677">
    <property type="term" value="F:DNA binding"/>
    <property type="evidence" value="ECO:0007669"/>
    <property type="project" value="UniProtKB-UniRule"/>
</dbReference>
<keyword evidence="6" id="KW-0238">DNA-binding</keyword>
<dbReference type="Gene3D" id="2.130.10.10">
    <property type="entry name" value="YVTN repeat-like/Quinoprotein amine dehydrogenase"/>
    <property type="match status" value="1"/>
</dbReference>
<feature type="compositionally biased region" description="Acidic residues" evidence="7">
    <location>
        <begin position="150"/>
        <end position="161"/>
    </location>
</feature>
<dbReference type="InterPro" id="IPR015943">
    <property type="entry name" value="WD40/YVTN_repeat-like_dom_sf"/>
</dbReference>
<dbReference type="InterPro" id="IPR001680">
    <property type="entry name" value="WD40_rpt"/>
</dbReference>
<evidence type="ECO:0000313" key="9">
    <source>
        <dbReference type="Proteomes" id="UP000027195"/>
    </source>
</evidence>
<keyword evidence="6" id="KW-0227">DNA damage</keyword>
<dbReference type="Pfam" id="PF00400">
    <property type="entry name" value="WD40"/>
    <property type="match status" value="2"/>
</dbReference>
<dbReference type="AlphaFoldDB" id="A0A067MIL2"/>
<proteinExistence type="inferred from homology"/>
<sequence length="567" mass="63321">ERQREANIAQTRALLDELNLKEAASALGLSSADDGGATAPKAKPVQPRETKPRIKAELPRRQSSRIHKASIPLNETPAERKKREEARREKEEEERIENERLAREAKKPRHGDLPMKTTGDEMSERELASLRTSLETLCRVKNPRRVGSEAYEDGDEAEDERDEKKEEVKEALANLRVASRAKVTKDRIYSGAYHPDVTKDLIFFGDKHGQLGIWDALAPPDEKGDDNSDDDAKSKTENQEGGKYWRLQPHWPPTSRSSISCVKMDPIDAHSVFTSSYDCTLRHMSFTSGQSTEIFHLDGILISSFDFPSTGNEVWVSDTQGGVSHVDMRVDRRHNARRWCLNKKDKIGCVSVNPVTNHVLLTASNDRTLKLWDARKLSHIPLNGDDAGGLREADHTTMLEAIAGDGKTKGKKKDALLRAEFEHGMSVTSAYWDPSGRRIVSTCYDNRLRLWTLDRPTIAASSPLATFSPRASVRHNCDTGKWVTLFRAHWHPNPDVYPHFVVANMDHSINIYSHGGEALGRLADPQRITAVQAVALSHPTNLARIASGNGSGRCVLWAPGDDQSQFV</sequence>
<dbReference type="PANTHER" id="PTHR14773">
    <property type="entry name" value="WD REPEAT-CONTAINING PROTEIN 76"/>
    <property type="match status" value="1"/>
</dbReference>
<dbReference type="HOGENOM" id="CLU_017019_1_0_1"/>
<dbReference type="PROSITE" id="PS50294">
    <property type="entry name" value="WD_REPEATS_REGION"/>
    <property type="match status" value="1"/>
</dbReference>
<feature type="compositionally biased region" description="Basic and acidic residues" evidence="7">
    <location>
        <begin position="97"/>
        <end position="125"/>
    </location>
</feature>
<dbReference type="GO" id="GO:2000001">
    <property type="term" value="P:regulation of DNA damage checkpoint"/>
    <property type="evidence" value="ECO:0007669"/>
    <property type="project" value="TreeGrafter"/>
</dbReference>
<evidence type="ECO:0000313" key="8">
    <source>
        <dbReference type="EMBL" id="KDQ11727.1"/>
    </source>
</evidence>
<dbReference type="PROSITE" id="PS50082">
    <property type="entry name" value="WD_REPEATS_2"/>
    <property type="match status" value="2"/>
</dbReference>
<feature type="compositionally biased region" description="Basic and acidic residues" evidence="7">
    <location>
        <begin position="77"/>
        <end position="90"/>
    </location>
</feature>
<evidence type="ECO:0000256" key="7">
    <source>
        <dbReference type="SAM" id="MobiDB-lite"/>
    </source>
</evidence>
<feature type="non-terminal residue" evidence="8">
    <location>
        <position position="1"/>
    </location>
</feature>
<reference evidence="9" key="1">
    <citation type="journal article" date="2014" name="Proc. Natl. Acad. Sci. U.S.A.">
        <title>Extensive sampling of basidiomycete genomes demonstrates inadequacy of the white-rot/brown-rot paradigm for wood decay fungi.</title>
        <authorList>
            <person name="Riley R."/>
            <person name="Salamov A.A."/>
            <person name="Brown D.W."/>
            <person name="Nagy L.G."/>
            <person name="Floudas D."/>
            <person name="Held B.W."/>
            <person name="Levasseur A."/>
            <person name="Lombard V."/>
            <person name="Morin E."/>
            <person name="Otillar R."/>
            <person name="Lindquist E.A."/>
            <person name="Sun H."/>
            <person name="LaButti K.M."/>
            <person name="Schmutz J."/>
            <person name="Jabbour D."/>
            <person name="Luo H."/>
            <person name="Baker S.E."/>
            <person name="Pisabarro A.G."/>
            <person name="Walton J.D."/>
            <person name="Blanchette R.A."/>
            <person name="Henrissat B."/>
            <person name="Martin F."/>
            <person name="Cullen D."/>
            <person name="Hibbett D.S."/>
            <person name="Grigoriev I.V."/>
        </authorList>
    </citation>
    <scope>NUCLEOTIDE SEQUENCE [LARGE SCALE GENOMIC DNA]</scope>
    <source>
        <strain evidence="9">FD-172 SS1</strain>
    </source>
</reference>
<dbReference type="InterPro" id="IPR036322">
    <property type="entry name" value="WD40_repeat_dom_sf"/>
</dbReference>
<organism evidence="8 9">
    <name type="scientific">Botryobasidium botryosum (strain FD-172 SS1)</name>
    <dbReference type="NCBI Taxonomy" id="930990"/>
    <lineage>
        <taxon>Eukaryota</taxon>
        <taxon>Fungi</taxon>
        <taxon>Dikarya</taxon>
        <taxon>Basidiomycota</taxon>
        <taxon>Agaricomycotina</taxon>
        <taxon>Agaricomycetes</taxon>
        <taxon>Cantharellales</taxon>
        <taxon>Botryobasidiaceae</taxon>
        <taxon>Botryobasidium</taxon>
    </lineage>
</organism>
<keyword evidence="3 5" id="KW-0853">WD repeat</keyword>
<protein>
    <recommendedName>
        <fullName evidence="2 6">DNA damage-binding protein CMR1</fullName>
    </recommendedName>
</protein>
<keyword evidence="9" id="KW-1185">Reference proteome</keyword>
<feature type="region of interest" description="Disordered" evidence="7">
    <location>
        <begin position="144"/>
        <end position="166"/>
    </location>
</feature>
<evidence type="ECO:0000256" key="2">
    <source>
        <dbReference type="ARBA" id="ARBA00021132"/>
    </source>
</evidence>
<dbReference type="InParanoid" id="A0A067MIL2"/>
<feature type="compositionally biased region" description="Basic and acidic residues" evidence="7">
    <location>
        <begin position="46"/>
        <end position="60"/>
    </location>
</feature>
<feature type="repeat" description="WD" evidence="5">
    <location>
        <begin position="420"/>
        <end position="461"/>
    </location>
</feature>
<dbReference type="SMART" id="SM00320">
    <property type="entry name" value="WD40"/>
    <property type="match status" value="6"/>
</dbReference>
<dbReference type="Proteomes" id="UP000027195">
    <property type="component" value="Unassembled WGS sequence"/>
</dbReference>
<dbReference type="InterPro" id="IPR050853">
    <property type="entry name" value="WD_repeat_DNA-damage-binding"/>
</dbReference>
<feature type="repeat" description="WD" evidence="5">
    <location>
        <begin position="340"/>
        <end position="373"/>
    </location>
</feature>
<dbReference type="OrthoDB" id="9890280at2759"/>
<dbReference type="STRING" id="930990.A0A067MIL2"/>
<feature type="region of interest" description="Disordered" evidence="7">
    <location>
        <begin position="215"/>
        <end position="249"/>
    </location>
</feature>
<dbReference type="SUPFAM" id="SSF50978">
    <property type="entry name" value="WD40 repeat-like"/>
    <property type="match status" value="1"/>
</dbReference>
<dbReference type="PANTHER" id="PTHR14773:SF0">
    <property type="entry name" value="WD REPEAT-CONTAINING PROTEIN 76"/>
    <property type="match status" value="1"/>
</dbReference>
<evidence type="ECO:0000256" key="4">
    <source>
        <dbReference type="ARBA" id="ARBA00022737"/>
    </source>
</evidence>
<dbReference type="GO" id="GO:0005634">
    <property type="term" value="C:nucleus"/>
    <property type="evidence" value="ECO:0007669"/>
    <property type="project" value="TreeGrafter"/>
</dbReference>
<keyword evidence="4" id="KW-0677">Repeat</keyword>
<evidence type="ECO:0000256" key="5">
    <source>
        <dbReference type="PROSITE-ProRule" id="PRU00221"/>
    </source>
</evidence>
<comment type="similarity">
    <text evidence="1 6">Belongs to the WD repeat DDB2/WDR76 family.</text>
</comment>
<evidence type="ECO:0000256" key="1">
    <source>
        <dbReference type="ARBA" id="ARBA00005434"/>
    </source>
</evidence>
<dbReference type="GO" id="GO:0006974">
    <property type="term" value="P:DNA damage response"/>
    <property type="evidence" value="ECO:0007669"/>
    <property type="project" value="UniProtKB-KW"/>
</dbReference>
<evidence type="ECO:0000256" key="6">
    <source>
        <dbReference type="RuleBase" id="RU365004"/>
    </source>
</evidence>
<comment type="function">
    <text evidence="6">DNA-binding protein that binds to both single- and double-stranded DNA. Binds preferentially to UV-damaged DNA. May be involved in DNA-metabolic processes.</text>
</comment>
<feature type="compositionally biased region" description="Basic and acidic residues" evidence="7">
    <location>
        <begin position="220"/>
        <end position="240"/>
    </location>
</feature>
<name>A0A067MIL2_BOTB1</name>
<gene>
    <name evidence="8" type="ORF">BOTBODRAFT_114091</name>
</gene>
<feature type="region of interest" description="Disordered" evidence="7">
    <location>
        <begin position="29"/>
        <end position="125"/>
    </location>
</feature>
<accession>A0A067MIL2</accession>